<sequence>MIFSERATRKRNVKTSFRENASFFCFLEGEKNSPPSPQQIASKDFSGRYQKVRASDTEESDWSRPTVVMPTGHAVIDPMPQGLLKISLLHYSGRYTLLVRMSSDSYAVHCQQGFH</sequence>
<evidence type="ECO:0000313" key="2">
    <source>
        <dbReference type="Proteomes" id="UP001497382"/>
    </source>
</evidence>
<reference evidence="1 2" key="1">
    <citation type="submission" date="2024-04" db="EMBL/GenBank/DDBJ databases">
        <authorList>
            <person name="Rising A."/>
            <person name="Reimegard J."/>
            <person name="Sonavane S."/>
            <person name="Akerstrom W."/>
            <person name="Nylinder S."/>
            <person name="Hedman E."/>
            <person name="Kallberg Y."/>
        </authorList>
    </citation>
    <scope>NUCLEOTIDE SEQUENCE [LARGE SCALE GENOMIC DNA]</scope>
</reference>
<accession>A0AAV2APT8</accession>
<dbReference type="EMBL" id="CAXIEN010000183">
    <property type="protein sequence ID" value="CAL1284778.1"/>
    <property type="molecule type" value="Genomic_DNA"/>
</dbReference>
<dbReference type="Proteomes" id="UP001497382">
    <property type="component" value="Unassembled WGS sequence"/>
</dbReference>
<gene>
    <name evidence="1" type="ORF">LARSCL_LOCUS13329</name>
</gene>
<organism evidence="1 2">
    <name type="scientific">Larinioides sclopetarius</name>
    <dbReference type="NCBI Taxonomy" id="280406"/>
    <lineage>
        <taxon>Eukaryota</taxon>
        <taxon>Metazoa</taxon>
        <taxon>Ecdysozoa</taxon>
        <taxon>Arthropoda</taxon>
        <taxon>Chelicerata</taxon>
        <taxon>Arachnida</taxon>
        <taxon>Araneae</taxon>
        <taxon>Araneomorphae</taxon>
        <taxon>Entelegynae</taxon>
        <taxon>Araneoidea</taxon>
        <taxon>Araneidae</taxon>
        <taxon>Larinioides</taxon>
    </lineage>
</organism>
<name>A0AAV2APT8_9ARAC</name>
<dbReference type="AlphaFoldDB" id="A0AAV2APT8"/>
<proteinExistence type="predicted"/>
<evidence type="ECO:0000313" key="1">
    <source>
        <dbReference type="EMBL" id="CAL1284778.1"/>
    </source>
</evidence>
<protein>
    <submittedName>
        <fullName evidence="1">Uncharacterized protein</fullName>
    </submittedName>
</protein>
<comment type="caution">
    <text evidence="1">The sequence shown here is derived from an EMBL/GenBank/DDBJ whole genome shotgun (WGS) entry which is preliminary data.</text>
</comment>
<keyword evidence="2" id="KW-1185">Reference proteome</keyword>